<evidence type="ECO:0000313" key="2">
    <source>
        <dbReference type="Proteomes" id="UP001610818"/>
    </source>
</evidence>
<proteinExistence type="predicted"/>
<sequence>MTGAGDYSATDWAANWARALGLYDQKAGTTAVSRAWKTLKDLNLVESTRGEEGKAKITKLLEDGSGDPYRPPGKGDYYFQLPFWYWRDRLNEKLTPPGKAMLLIALDMRSDEFALVQDKISEWYGPSPESVRKGIDELVSHVVIYIARYEWFNTLRSKTGQTARPLYRFVLKYTPPGLKSAGPEPSAE</sequence>
<keyword evidence="2" id="KW-1185">Reference proteome</keyword>
<gene>
    <name evidence="1" type="ORF">ACH4F9_17800</name>
</gene>
<evidence type="ECO:0000313" key="1">
    <source>
        <dbReference type="EMBL" id="MFH8546857.1"/>
    </source>
</evidence>
<organism evidence="1 2">
    <name type="scientific">Streptomyces longisporoflavus</name>
    <dbReference type="NCBI Taxonomy" id="28044"/>
    <lineage>
        <taxon>Bacteria</taxon>
        <taxon>Bacillati</taxon>
        <taxon>Actinomycetota</taxon>
        <taxon>Actinomycetes</taxon>
        <taxon>Kitasatosporales</taxon>
        <taxon>Streptomycetaceae</taxon>
        <taxon>Streptomyces</taxon>
    </lineage>
</organism>
<reference evidence="1 2" key="1">
    <citation type="submission" date="2024-10" db="EMBL/GenBank/DDBJ databases">
        <title>The Natural Products Discovery Center: Release of the First 8490 Sequenced Strains for Exploring Actinobacteria Biosynthetic Diversity.</title>
        <authorList>
            <person name="Kalkreuter E."/>
            <person name="Kautsar S.A."/>
            <person name="Yang D."/>
            <person name="Bader C.D."/>
            <person name="Teijaro C.N."/>
            <person name="Fluegel L."/>
            <person name="Davis C.M."/>
            <person name="Simpson J.R."/>
            <person name="Lauterbach L."/>
            <person name="Steele A.D."/>
            <person name="Gui C."/>
            <person name="Meng S."/>
            <person name="Li G."/>
            <person name="Viehrig K."/>
            <person name="Ye F."/>
            <person name="Su P."/>
            <person name="Kiefer A.F."/>
            <person name="Nichols A."/>
            <person name="Cepeda A.J."/>
            <person name="Yan W."/>
            <person name="Fan B."/>
            <person name="Jiang Y."/>
            <person name="Adhikari A."/>
            <person name="Zheng C.-J."/>
            <person name="Schuster L."/>
            <person name="Cowan T.M."/>
            <person name="Smanski M.J."/>
            <person name="Chevrette M.G."/>
            <person name="De Carvalho L.P.S."/>
            <person name="Shen B."/>
        </authorList>
    </citation>
    <scope>NUCLEOTIDE SEQUENCE [LARGE SCALE GENOMIC DNA]</scope>
    <source>
        <strain evidence="1 2">NPDC017990</strain>
    </source>
</reference>
<dbReference type="Proteomes" id="UP001610818">
    <property type="component" value="Unassembled WGS sequence"/>
</dbReference>
<protein>
    <submittedName>
        <fullName evidence="1">Uncharacterized protein</fullName>
    </submittedName>
</protein>
<dbReference type="EMBL" id="JBIRGQ010000003">
    <property type="protein sequence ID" value="MFH8546857.1"/>
    <property type="molecule type" value="Genomic_DNA"/>
</dbReference>
<name>A0ABW7QPZ1_9ACTN</name>
<accession>A0ABW7QPZ1</accession>
<dbReference type="RefSeq" id="WP_397712634.1">
    <property type="nucleotide sequence ID" value="NZ_JBIRGN010000003.1"/>
</dbReference>
<comment type="caution">
    <text evidence="1">The sequence shown here is derived from an EMBL/GenBank/DDBJ whole genome shotgun (WGS) entry which is preliminary data.</text>
</comment>